<dbReference type="Gene3D" id="3.30.420.40">
    <property type="match status" value="1"/>
</dbReference>
<accession>A0A2M9A6F2</accession>
<sequence>MELKWCNPEAEFDRLVLAIDIGGTNTNLALVACKEGKFTLVMKADYASSQINGLEEPIAETLRIAAEKRADLKPSHCCISAAGPVADNRCVMTNLKWSVDGNDLASKFGFPVLVVNDFIAISYGIPTLNVNDSKQIYKIPHLDGSTPESKPTTKAVIGPGTGMGVSFLAYDGKKYIPASSEGGHMTFAPFDKDMQDFRDYMEKRIGAVPGVEPLCSGMGLAHLYEWWRDTKGVPQNDAFKKIEETVWNDRPKYISRASDTDPVAAEMMRLFVKMLARYASDVCTLLLPFGGFYLAGGTVQKDLRWLVNNNLFMEYFEKNYNPNIQPLLKKIPVYVIKDYSISLYGAANASVCLQK</sequence>
<dbReference type="InterPro" id="IPR003836">
    <property type="entry name" value="Glucokinase"/>
</dbReference>
<keyword evidence="2 4" id="KW-0418">Kinase</keyword>
<dbReference type="SUPFAM" id="SSF53067">
    <property type="entry name" value="Actin-like ATPase domain"/>
    <property type="match status" value="1"/>
</dbReference>
<comment type="similarity">
    <text evidence="3">Belongs to the bacterial glucokinase family.</text>
</comment>
<dbReference type="PANTHER" id="PTHR47363:SF1">
    <property type="entry name" value="GLUCOKINASE"/>
    <property type="match status" value="1"/>
</dbReference>
<organism evidence="4 5">
    <name type="scientific">Hallerella succinigenes</name>
    <dbReference type="NCBI Taxonomy" id="1896222"/>
    <lineage>
        <taxon>Bacteria</taxon>
        <taxon>Pseudomonadati</taxon>
        <taxon>Fibrobacterota</taxon>
        <taxon>Fibrobacteria</taxon>
        <taxon>Fibrobacterales</taxon>
        <taxon>Fibrobacteraceae</taxon>
        <taxon>Hallerella</taxon>
    </lineage>
</organism>
<keyword evidence="5" id="KW-1185">Reference proteome</keyword>
<evidence type="ECO:0000256" key="2">
    <source>
        <dbReference type="ARBA" id="ARBA00022777"/>
    </source>
</evidence>
<dbReference type="InterPro" id="IPR043129">
    <property type="entry name" value="ATPase_NBD"/>
</dbReference>
<dbReference type="RefSeq" id="WP_157797907.1">
    <property type="nucleotide sequence ID" value="NZ_JAQXKX010000006.1"/>
</dbReference>
<evidence type="ECO:0000313" key="5">
    <source>
        <dbReference type="Proteomes" id="UP000231134"/>
    </source>
</evidence>
<dbReference type="EMBL" id="PGEX01000001">
    <property type="protein sequence ID" value="PJJ41295.1"/>
    <property type="molecule type" value="Genomic_DNA"/>
</dbReference>
<dbReference type="GO" id="GO:0005524">
    <property type="term" value="F:ATP binding"/>
    <property type="evidence" value="ECO:0007669"/>
    <property type="project" value="InterPro"/>
</dbReference>
<reference evidence="4 5" key="1">
    <citation type="submission" date="2017-11" db="EMBL/GenBank/DDBJ databases">
        <title>Animal gut microbial communities from fecal samples from Wisconsin, USA.</title>
        <authorList>
            <person name="Neumann A."/>
        </authorList>
    </citation>
    <scope>NUCLEOTIDE SEQUENCE [LARGE SCALE GENOMIC DNA]</scope>
    <source>
        <strain evidence="4 5">UWS3</strain>
    </source>
</reference>
<evidence type="ECO:0000256" key="3">
    <source>
        <dbReference type="RuleBase" id="RU004046"/>
    </source>
</evidence>
<dbReference type="GO" id="GO:0005536">
    <property type="term" value="F:D-glucose binding"/>
    <property type="evidence" value="ECO:0007669"/>
    <property type="project" value="InterPro"/>
</dbReference>
<name>A0A2M9A6F2_9BACT</name>
<dbReference type="GO" id="GO:0004340">
    <property type="term" value="F:glucokinase activity"/>
    <property type="evidence" value="ECO:0007669"/>
    <property type="project" value="InterPro"/>
</dbReference>
<evidence type="ECO:0000256" key="1">
    <source>
        <dbReference type="ARBA" id="ARBA00022679"/>
    </source>
</evidence>
<proteinExistence type="inferred from homology"/>
<evidence type="ECO:0000313" key="4">
    <source>
        <dbReference type="EMBL" id="PJJ41295.1"/>
    </source>
</evidence>
<dbReference type="Pfam" id="PF02685">
    <property type="entry name" value="Glucokinase"/>
    <property type="match status" value="1"/>
</dbReference>
<dbReference type="CDD" id="cd24008">
    <property type="entry name" value="ASKHA_NBD_GLK"/>
    <property type="match status" value="1"/>
</dbReference>
<dbReference type="Proteomes" id="UP000231134">
    <property type="component" value="Unassembled WGS sequence"/>
</dbReference>
<dbReference type="GO" id="GO:0006096">
    <property type="term" value="P:glycolytic process"/>
    <property type="evidence" value="ECO:0007669"/>
    <property type="project" value="InterPro"/>
</dbReference>
<gene>
    <name evidence="4" type="ORF">BGX16_1257</name>
</gene>
<dbReference type="PROSITE" id="PS51257">
    <property type="entry name" value="PROKAR_LIPOPROTEIN"/>
    <property type="match status" value="1"/>
</dbReference>
<comment type="caution">
    <text evidence="4">The sequence shown here is derived from an EMBL/GenBank/DDBJ whole genome shotgun (WGS) entry which is preliminary data.</text>
</comment>
<protein>
    <submittedName>
        <fullName evidence="4">Glucokinase</fullName>
    </submittedName>
</protein>
<keyword evidence="1" id="KW-0808">Transferase</keyword>
<dbReference type="OrthoDB" id="9800595at2"/>
<dbReference type="PANTHER" id="PTHR47363">
    <property type="entry name" value="GLUCOKINASE"/>
    <property type="match status" value="1"/>
</dbReference>
<dbReference type="AlphaFoldDB" id="A0A2M9A6F2"/>
<dbReference type="Gene3D" id="3.40.367.20">
    <property type="match status" value="1"/>
</dbReference>